<dbReference type="Pfam" id="PF13372">
    <property type="entry name" value="Alginate_exp"/>
    <property type="match status" value="1"/>
</dbReference>
<sequence>MSDIRQNYSIRIQSRRVALTTGLATMLFCAAAPALADTVPVGVNIMKAPPPGQPVQLIAWLNDYSYLQDPKNRTGAGWERLSYIPLGNDPSHFLSIGGEARYYAQYWEHVTLGVRPDDRNDSVEQRLRLYGDLHWGPNLRAFVELGDNWEFGAEFPTPNNFDSVDVSQAFLDLSFNAGGNRFTFRPGRFQMPLGNGIMMGTRDGTNVRYTYNGLRAWMTTVGGNRLDVFAVRPMAVGRGSFDNDDDNSRDFSGAYFAHPTGKGSGVDVYFYNMGHDRVEFPGLIGAQRRQSYGARMFGKPGHWDYDLEGVLQRGRYAGEDIRAWGVISNGGFTFSNTRFTPRLGARFNAFSGDDEPGRGRLGTFEAPFPRTALHTDAGLFVFMNLVNFAPSIAFQFTPKVRFSAGLDFLWRESTQDAIYYGGSGRPLATPTTRDRHVATSVDLQLDYQVNRNLNFHLFTSHIEAGSALLAAGGATTDYVGIWGQYRF</sequence>
<dbReference type="RefSeq" id="WP_182339852.1">
    <property type="nucleotide sequence ID" value="NZ_JACGXS010000006.1"/>
</dbReference>
<protein>
    <submittedName>
        <fullName evidence="3">Alginate export family protein</fullName>
    </submittedName>
</protein>
<evidence type="ECO:0000259" key="2">
    <source>
        <dbReference type="Pfam" id="PF13372"/>
    </source>
</evidence>
<evidence type="ECO:0000313" key="3">
    <source>
        <dbReference type="EMBL" id="MBA8682722.1"/>
    </source>
</evidence>
<evidence type="ECO:0000256" key="1">
    <source>
        <dbReference type="SAM" id="SignalP"/>
    </source>
</evidence>
<organism evidence="3 4">
    <name type="scientific">Stenotrophomonas tumulicola</name>
    <dbReference type="NCBI Taxonomy" id="1685415"/>
    <lineage>
        <taxon>Bacteria</taxon>
        <taxon>Pseudomonadati</taxon>
        <taxon>Pseudomonadota</taxon>
        <taxon>Gammaproteobacteria</taxon>
        <taxon>Lysobacterales</taxon>
        <taxon>Lysobacteraceae</taxon>
        <taxon>Stenotrophomonas</taxon>
    </lineage>
</organism>
<feature type="chain" id="PRO_5030753105" evidence="1">
    <location>
        <begin position="37"/>
        <end position="487"/>
    </location>
</feature>
<reference evidence="3 4" key="1">
    <citation type="submission" date="2020-08" db="EMBL/GenBank/DDBJ databases">
        <title>Stenotrophomonas tumulicola JCM 30961.</title>
        <authorList>
            <person name="Deng Y."/>
        </authorList>
    </citation>
    <scope>NUCLEOTIDE SEQUENCE [LARGE SCALE GENOMIC DNA]</scope>
    <source>
        <strain evidence="3 4">JCM 30961</strain>
    </source>
</reference>
<keyword evidence="4" id="KW-1185">Reference proteome</keyword>
<feature type="domain" description="Alginate export" evidence="2">
    <location>
        <begin position="94"/>
        <end position="480"/>
    </location>
</feature>
<dbReference type="AlphaFoldDB" id="A0A7W3FP04"/>
<dbReference type="InterPro" id="IPR025388">
    <property type="entry name" value="Alginate_export_dom"/>
</dbReference>
<dbReference type="SUPFAM" id="SSF56935">
    <property type="entry name" value="Porins"/>
    <property type="match status" value="1"/>
</dbReference>
<comment type="caution">
    <text evidence="3">The sequence shown here is derived from an EMBL/GenBank/DDBJ whole genome shotgun (WGS) entry which is preliminary data.</text>
</comment>
<gene>
    <name evidence="3" type="ORF">H4O11_13040</name>
</gene>
<proteinExistence type="predicted"/>
<keyword evidence="1" id="KW-0732">Signal</keyword>
<dbReference type="Proteomes" id="UP000547058">
    <property type="component" value="Unassembled WGS sequence"/>
</dbReference>
<evidence type="ECO:0000313" key="4">
    <source>
        <dbReference type="Proteomes" id="UP000547058"/>
    </source>
</evidence>
<name>A0A7W3FP04_9GAMM</name>
<accession>A0A7W3FP04</accession>
<feature type="signal peptide" evidence="1">
    <location>
        <begin position="1"/>
        <end position="36"/>
    </location>
</feature>
<dbReference type="EMBL" id="JACGXS010000006">
    <property type="protein sequence ID" value="MBA8682722.1"/>
    <property type="molecule type" value="Genomic_DNA"/>
</dbReference>